<keyword evidence="2" id="KW-1185">Reference proteome</keyword>
<dbReference type="EMBL" id="BOMG01000007">
    <property type="protein sequence ID" value="GID52005.1"/>
    <property type="molecule type" value="Genomic_DNA"/>
</dbReference>
<evidence type="ECO:0000313" key="1">
    <source>
        <dbReference type="EMBL" id="GID52005.1"/>
    </source>
</evidence>
<organism evidence="1 2">
    <name type="scientific">Actinoplanes couchii</name>
    <dbReference type="NCBI Taxonomy" id="403638"/>
    <lineage>
        <taxon>Bacteria</taxon>
        <taxon>Bacillati</taxon>
        <taxon>Actinomycetota</taxon>
        <taxon>Actinomycetes</taxon>
        <taxon>Micromonosporales</taxon>
        <taxon>Micromonosporaceae</taxon>
        <taxon>Actinoplanes</taxon>
    </lineage>
</organism>
<sequence length="80" mass="8647">MEIREATVADITAIVDIGHATWPETYRFAGPEYIAHGLATWWSPEAVDRSLRTTTVLVAVGDSGPIATGNIDLRGEIPII</sequence>
<dbReference type="Gene3D" id="3.40.630.30">
    <property type="match status" value="1"/>
</dbReference>
<name>A0ABQ3X0R8_9ACTN</name>
<evidence type="ECO:0000313" key="2">
    <source>
        <dbReference type="Proteomes" id="UP000612282"/>
    </source>
</evidence>
<proteinExistence type="predicted"/>
<accession>A0ABQ3X0R8</accession>
<dbReference type="InterPro" id="IPR016181">
    <property type="entry name" value="Acyl_CoA_acyltransferase"/>
</dbReference>
<dbReference type="RefSeq" id="WP_203792827.1">
    <property type="nucleotide sequence ID" value="NZ_BAAAQE010000090.1"/>
</dbReference>
<protein>
    <recommendedName>
        <fullName evidence="3">GNAT family N-acetyltransferase</fullName>
    </recommendedName>
</protein>
<dbReference type="Proteomes" id="UP000612282">
    <property type="component" value="Unassembled WGS sequence"/>
</dbReference>
<comment type="caution">
    <text evidence="1">The sequence shown here is derived from an EMBL/GenBank/DDBJ whole genome shotgun (WGS) entry which is preliminary data.</text>
</comment>
<dbReference type="SUPFAM" id="SSF55729">
    <property type="entry name" value="Acyl-CoA N-acyltransferases (Nat)"/>
    <property type="match status" value="1"/>
</dbReference>
<evidence type="ECO:0008006" key="3">
    <source>
        <dbReference type="Google" id="ProtNLM"/>
    </source>
</evidence>
<reference evidence="1 2" key="1">
    <citation type="submission" date="2021-01" db="EMBL/GenBank/DDBJ databases">
        <title>Whole genome shotgun sequence of Actinoplanes couchii NBRC 106145.</title>
        <authorList>
            <person name="Komaki H."/>
            <person name="Tamura T."/>
        </authorList>
    </citation>
    <scope>NUCLEOTIDE SEQUENCE [LARGE SCALE GENOMIC DNA]</scope>
    <source>
        <strain evidence="1 2">NBRC 106145</strain>
    </source>
</reference>
<gene>
    <name evidence="1" type="ORF">Aco03nite_004090</name>
</gene>